<proteinExistence type="predicted"/>
<dbReference type="SMART" id="SM00066">
    <property type="entry name" value="GAL4"/>
    <property type="match status" value="1"/>
</dbReference>
<evidence type="ECO:0000313" key="4">
    <source>
        <dbReference type="Proteomes" id="UP000015530"/>
    </source>
</evidence>
<sequence>MVGVPGRSKGCNTCRKRKKGCDLQRPVCGQCLKAGIKCAGYERKRIFVNVTSNNPKPKNTALVLVAPPTIQAPLFSHSAYEEKILDLFWETYMPDAPAFTPGTPIVRYSHSDWAATVQDLYRTDAALRQSLLAISLGTIGRRDKQVWMIDEGLKFYCQALGELNTALRHPTRWRSDALMVASRILGLYEVHAFQTPFFLCEKPTLIPFQLLYGADDRERRGISQAQSWEGHAMGEMALVVQRTPQSHVDGHAHQLFCSGRVHLTITHIKRRQRCPLSHPIWKTVPWKHHPKSSKDALVDIFVDIPGILEDLDELRDCDPGIEKEAKRSRLVNECWRIDRELTWWLDNMGPTEELEDLERRGVDNPTMGDVVITSIMTLFWTTSILAYSALRLALGPRPDIELPERTNPRIFCTKIANIVDIFFHPNAGTFGISSAPLPIGMALVYLNSTEEGFNSEDKRKLVSLFGMRANNGIGIGKFLISTQSDGIVPRGAVQYPKCEAIKAKAKRWMGADKIDIYYIQYTQYILLLFVLFPKSHNL</sequence>
<dbReference type="InterPro" id="IPR036864">
    <property type="entry name" value="Zn2-C6_fun-type_DNA-bd_sf"/>
</dbReference>
<dbReference type="STRING" id="1237896.T0KKK2"/>
<evidence type="ECO:0000313" key="3">
    <source>
        <dbReference type="EMBL" id="EQB53398.1"/>
    </source>
</evidence>
<dbReference type="InterPro" id="IPR053178">
    <property type="entry name" value="Osmoadaptation_assoc"/>
</dbReference>
<comment type="caution">
    <text evidence="3">The sequence shown here is derived from an EMBL/GenBank/DDBJ whole genome shotgun (WGS) entry which is preliminary data.</text>
</comment>
<dbReference type="AlphaFoldDB" id="T0KKK2"/>
<dbReference type="CDD" id="cd00067">
    <property type="entry name" value="GAL4"/>
    <property type="match status" value="1"/>
</dbReference>
<dbReference type="Proteomes" id="UP000015530">
    <property type="component" value="Unassembled WGS sequence"/>
</dbReference>
<evidence type="ECO:0000256" key="1">
    <source>
        <dbReference type="ARBA" id="ARBA00023242"/>
    </source>
</evidence>
<dbReference type="eggNOG" id="ENOG502SNQ1">
    <property type="taxonomic scope" value="Eukaryota"/>
</dbReference>
<evidence type="ECO:0000259" key="2">
    <source>
        <dbReference type="PROSITE" id="PS50048"/>
    </source>
</evidence>
<feature type="domain" description="Zn(2)-C6 fungal-type" evidence="2">
    <location>
        <begin position="10"/>
        <end position="38"/>
    </location>
</feature>
<dbReference type="Gene3D" id="4.10.240.10">
    <property type="entry name" value="Zn(2)-C6 fungal-type DNA-binding domain"/>
    <property type="match status" value="1"/>
</dbReference>
<dbReference type="HOGENOM" id="CLU_021599_2_2_1"/>
<dbReference type="PANTHER" id="PTHR38111:SF11">
    <property type="entry name" value="TRANSCRIPTION FACTOR DOMAIN-CONTAINING PROTEIN-RELATED"/>
    <property type="match status" value="1"/>
</dbReference>
<reference evidence="4" key="1">
    <citation type="journal article" date="2013" name="Mol. Plant Microbe Interact.">
        <title>Global aspects of pacC regulation of pathogenicity genes in Colletotrichum gloeosporioides as revealed by transcriptome analysis.</title>
        <authorList>
            <person name="Alkan N."/>
            <person name="Meng X."/>
            <person name="Friedlander G."/>
            <person name="Reuveni E."/>
            <person name="Sukno S."/>
            <person name="Sherman A."/>
            <person name="Thon M."/>
            <person name="Fluhr R."/>
            <person name="Prusky D."/>
        </authorList>
    </citation>
    <scope>NUCLEOTIDE SEQUENCE [LARGE SCALE GENOMIC DNA]</scope>
    <source>
        <strain evidence="4">Cg-14</strain>
    </source>
</reference>
<organism evidence="3 4">
    <name type="scientific">Colletotrichum gloeosporioides (strain Cg-14)</name>
    <name type="common">Anthracnose fungus</name>
    <name type="synonym">Glomerella cingulata</name>
    <dbReference type="NCBI Taxonomy" id="1237896"/>
    <lineage>
        <taxon>Eukaryota</taxon>
        <taxon>Fungi</taxon>
        <taxon>Dikarya</taxon>
        <taxon>Ascomycota</taxon>
        <taxon>Pezizomycotina</taxon>
        <taxon>Sordariomycetes</taxon>
        <taxon>Hypocreomycetidae</taxon>
        <taxon>Glomerellales</taxon>
        <taxon>Glomerellaceae</taxon>
        <taxon>Colletotrichum</taxon>
        <taxon>Colletotrichum gloeosporioides species complex</taxon>
    </lineage>
</organism>
<dbReference type="GO" id="GO:0000981">
    <property type="term" value="F:DNA-binding transcription factor activity, RNA polymerase II-specific"/>
    <property type="evidence" value="ECO:0007669"/>
    <property type="project" value="InterPro"/>
</dbReference>
<dbReference type="SUPFAM" id="SSF57701">
    <property type="entry name" value="Zn2/Cys6 DNA-binding domain"/>
    <property type="match status" value="1"/>
</dbReference>
<dbReference type="PANTHER" id="PTHR38111">
    <property type="entry name" value="ZN(2)-C6 FUNGAL-TYPE DOMAIN-CONTAINING PROTEIN-RELATED"/>
    <property type="match status" value="1"/>
</dbReference>
<keyword evidence="1" id="KW-0539">Nucleus</keyword>
<gene>
    <name evidence="3" type="ORF">CGLO_06875</name>
</gene>
<dbReference type="Pfam" id="PF00172">
    <property type="entry name" value="Zn_clus"/>
    <property type="match status" value="1"/>
</dbReference>
<dbReference type="OrthoDB" id="3525185at2759"/>
<dbReference type="OMA" id="KGCVTCR"/>
<accession>T0KKK2</accession>
<protein>
    <recommendedName>
        <fullName evidence="2">Zn(2)-C6 fungal-type domain-containing protein</fullName>
    </recommendedName>
</protein>
<dbReference type="GO" id="GO:0008270">
    <property type="term" value="F:zinc ion binding"/>
    <property type="evidence" value="ECO:0007669"/>
    <property type="project" value="InterPro"/>
</dbReference>
<dbReference type="PROSITE" id="PS50048">
    <property type="entry name" value="ZN2_CY6_FUNGAL_2"/>
    <property type="match status" value="1"/>
</dbReference>
<dbReference type="PROSITE" id="PS00463">
    <property type="entry name" value="ZN2_CY6_FUNGAL_1"/>
    <property type="match status" value="1"/>
</dbReference>
<dbReference type="InterPro" id="IPR001138">
    <property type="entry name" value="Zn2Cys6_DnaBD"/>
</dbReference>
<dbReference type="EMBL" id="AMYD01001373">
    <property type="protein sequence ID" value="EQB53398.1"/>
    <property type="molecule type" value="Genomic_DNA"/>
</dbReference>
<name>T0KKK2_COLGC</name>